<dbReference type="PANTHER" id="PTHR44943:SF8">
    <property type="entry name" value="TPR REPEAT-CONTAINING PROTEIN MJ0263"/>
    <property type="match status" value="1"/>
</dbReference>
<dbReference type="SUPFAM" id="SSF48452">
    <property type="entry name" value="TPR-like"/>
    <property type="match status" value="1"/>
</dbReference>
<organism evidence="4 5">
    <name type="scientific">Nitrospira tepida</name>
    <dbReference type="NCBI Taxonomy" id="2973512"/>
    <lineage>
        <taxon>Bacteria</taxon>
        <taxon>Pseudomonadati</taxon>
        <taxon>Nitrospirota</taxon>
        <taxon>Nitrospiria</taxon>
        <taxon>Nitrospirales</taxon>
        <taxon>Nitrospiraceae</taxon>
        <taxon>Nitrospira</taxon>
    </lineage>
</organism>
<evidence type="ECO:0000313" key="5">
    <source>
        <dbReference type="Proteomes" id="UP001179121"/>
    </source>
</evidence>
<dbReference type="InterPro" id="IPR051685">
    <property type="entry name" value="Ycf3/AcsC/BcsC/TPR_MFPF"/>
</dbReference>
<evidence type="ECO:0000256" key="3">
    <source>
        <dbReference type="PROSITE-ProRule" id="PRU00339"/>
    </source>
</evidence>
<reference evidence="4" key="1">
    <citation type="submission" date="2022-10" db="EMBL/GenBank/DDBJ databases">
        <authorList>
            <person name="Koch H."/>
        </authorList>
    </citation>
    <scope>NUCLEOTIDE SEQUENCE</scope>
    <source>
        <strain evidence="4">DNF</strain>
    </source>
</reference>
<keyword evidence="2 3" id="KW-0802">TPR repeat</keyword>
<dbReference type="Pfam" id="PF13424">
    <property type="entry name" value="TPR_12"/>
    <property type="match status" value="1"/>
</dbReference>
<dbReference type="AlphaFoldDB" id="A0AA86MW07"/>
<name>A0AA86MW07_9BACT</name>
<keyword evidence="5" id="KW-1185">Reference proteome</keyword>
<proteinExistence type="predicted"/>
<feature type="repeat" description="TPR" evidence="3">
    <location>
        <begin position="273"/>
        <end position="306"/>
    </location>
</feature>
<feature type="repeat" description="TPR" evidence="3">
    <location>
        <begin position="307"/>
        <end position="340"/>
    </location>
</feature>
<dbReference type="Gene3D" id="1.25.40.10">
    <property type="entry name" value="Tetratricopeptide repeat domain"/>
    <property type="match status" value="2"/>
</dbReference>
<dbReference type="InterPro" id="IPR011990">
    <property type="entry name" value="TPR-like_helical_dom_sf"/>
</dbReference>
<dbReference type="PROSITE" id="PS50005">
    <property type="entry name" value="TPR"/>
    <property type="match status" value="2"/>
</dbReference>
<accession>A0AA86MW07</accession>
<dbReference type="PROSITE" id="PS50293">
    <property type="entry name" value="TPR_REGION"/>
    <property type="match status" value="1"/>
</dbReference>
<dbReference type="EMBL" id="OX365700">
    <property type="protein sequence ID" value="CAI4030016.1"/>
    <property type="molecule type" value="Genomic_DNA"/>
</dbReference>
<evidence type="ECO:0000313" key="4">
    <source>
        <dbReference type="EMBL" id="CAI4030016.1"/>
    </source>
</evidence>
<sequence length="392" mass="43472">MFSSLDHSSAGRRSAWKAAWLATRLDRYAIVASLCWLTACAAPDPRPQLPPSASDLVLMKSAHLCDTHAAFMQSHATGHQEIPWGAGREFRINETQSESGSEEAWFFDQDGTLVGALFVYPAGLDLKPYPVLRETLSQLRPVLNFYLSVPKLPSKARMDTSSLYQTGDEKTTAQYLVTGTRDQPILLTASFTIDPYVSLFSPYRREFLDRVRGAESKKTGQGSVDQEPFASLQQFARGEAAQLAYCGTRHADVAADAYQKAINSGFSNKVRLAEAYHKLGLALEAQGASEKAKAAMQQSLAIRPNVPEVLNNLGTIYRQLGDRDQAIASFERAVTLRPNYPLARFNLAESYEPTNRKLAISEYETYLALVEGNPDEAERAARVKERVKNLQR</sequence>
<dbReference type="KEGG" id="nti:DNFV4_00439"/>
<dbReference type="PANTHER" id="PTHR44943">
    <property type="entry name" value="CELLULOSE SYNTHASE OPERON PROTEIN C"/>
    <property type="match status" value="1"/>
</dbReference>
<dbReference type="InterPro" id="IPR019734">
    <property type="entry name" value="TPR_rpt"/>
</dbReference>
<evidence type="ECO:0000256" key="2">
    <source>
        <dbReference type="ARBA" id="ARBA00022803"/>
    </source>
</evidence>
<dbReference type="SMART" id="SM00028">
    <property type="entry name" value="TPR"/>
    <property type="match status" value="2"/>
</dbReference>
<gene>
    <name evidence="4" type="ORF">DNFV4_00439</name>
</gene>
<protein>
    <submittedName>
        <fullName evidence="4">TPR_REGION domain-containing protein</fullName>
    </submittedName>
</protein>
<evidence type="ECO:0000256" key="1">
    <source>
        <dbReference type="ARBA" id="ARBA00022737"/>
    </source>
</evidence>
<keyword evidence="1" id="KW-0677">Repeat</keyword>
<dbReference type="Proteomes" id="UP001179121">
    <property type="component" value="Chromosome"/>
</dbReference>